<accession>A0A923KUR8</accession>
<keyword evidence="1" id="KW-0472">Membrane</keyword>
<evidence type="ECO:0000313" key="2">
    <source>
        <dbReference type="EMBL" id="MBC5579996.1"/>
    </source>
</evidence>
<feature type="transmembrane region" description="Helical" evidence="1">
    <location>
        <begin position="12"/>
        <end position="31"/>
    </location>
</feature>
<keyword evidence="3" id="KW-1185">Reference proteome</keyword>
<comment type="caution">
    <text evidence="2">The sequence shown here is derived from an EMBL/GenBank/DDBJ whole genome shotgun (WGS) entry which is preliminary data.</text>
</comment>
<dbReference type="EMBL" id="JACONZ010000001">
    <property type="protein sequence ID" value="MBC5579996.1"/>
    <property type="molecule type" value="Genomic_DNA"/>
</dbReference>
<proteinExistence type="predicted"/>
<evidence type="ECO:0000313" key="3">
    <source>
        <dbReference type="Proteomes" id="UP000659630"/>
    </source>
</evidence>
<gene>
    <name evidence="2" type="ORF">H8S23_00575</name>
</gene>
<protein>
    <submittedName>
        <fullName evidence="2">Uncharacterized protein</fullName>
    </submittedName>
</protein>
<dbReference type="SUPFAM" id="SSF69318">
    <property type="entry name" value="Integrin alpha N-terminal domain"/>
    <property type="match status" value="1"/>
</dbReference>
<dbReference type="RefSeq" id="WP_186886374.1">
    <property type="nucleotide sequence ID" value="NZ_JACONZ010000001.1"/>
</dbReference>
<evidence type="ECO:0000256" key="1">
    <source>
        <dbReference type="SAM" id="Phobius"/>
    </source>
</evidence>
<dbReference type="AlphaFoldDB" id="A0A923KUR8"/>
<sequence length="189" mass="21486">MVKSRGTAGRLRWGVLAAAFCGALILGLLWLDGAFLARWQQRTEVFDPDGDGRQETFLLERRSFAVLRDGETLWGTDGDWKVEDYLHGDLDGDGAEELLLLVWKRGSYGPVRPFWVESDGGGYSQHIFIYRWADGLPQPVWMSSALQPQVRQWSLEAGRLNILTREGETTSWAWRTWGLERVDGGRTEL</sequence>
<keyword evidence="1" id="KW-1133">Transmembrane helix</keyword>
<organism evidence="2 3">
    <name type="scientific">Anaerofilum hominis</name>
    <dbReference type="NCBI Taxonomy" id="2763016"/>
    <lineage>
        <taxon>Bacteria</taxon>
        <taxon>Bacillati</taxon>
        <taxon>Bacillota</taxon>
        <taxon>Clostridia</taxon>
        <taxon>Eubacteriales</taxon>
        <taxon>Oscillospiraceae</taxon>
        <taxon>Anaerofilum</taxon>
    </lineage>
</organism>
<reference evidence="2" key="1">
    <citation type="submission" date="2020-08" db="EMBL/GenBank/DDBJ databases">
        <title>Genome public.</title>
        <authorList>
            <person name="Liu C."/>
            <person name="Sun Q."/>
        </authorList>
    </citation>
    <scope>NUCLEOTIDE SEQUENCE</scope>
    <source>
        <strain evidence="2">BX8</strain>
    </source>
</reference>
<keyword evidence="1" id="KW-0812">Transmembrane</keyword>
<dbReference type="InterPro" id="IPR028994">
    <property type="entry name" value="Integrin_alpha_N"/>
</dbReference>
<name>A0A923KUR8_9FIRM</name>
<dbReference type="Proteomes" id="UP000659630">
    <property type="component" value="Unassembled WGS sequence"/>
</dbReference>